<reference evidence="1" key="1">
    <citation type="journal article" date="2012" name="Nat. Genet.">
        <title>Whole-genome sequence of Schistosoma haematobium.</title>
        <authorList>
            <person name="Young N.D."/>
            <person name="Jex A.R."/>
            <person name="Li B."/>
            <person name="Liu S."/>
            <person name="Yang L."/>
            <person name="Xiong Z."/>
            <person name="Li Y."/>
            <person name="Cantacessi C."/>
            <person name="Hall R.S."/>
            <person name="Xu X."/>
            <person name="Chen F."/>
            <person name="Wu X."/>
            <person name="Zerlotini A."/>
            <person name="Oliveira G."/>
            <person name="Hofmann A."/>
            <person name="Zhang G."/>
            <person name="Fang X."/>
            <person name="Kang Y."/>
            <person name="Campbell B.E."/>
            <person name="Loukas A."/>
            <person name="Ranganathan S."/>
            <person name="Rollinson D."/>
            <person name="Rinaldi G."/>
            <person name="Brindley P.J."/>
            <person name="Yang H."/>
            <person name="Wang J."/>
            <person name="Wang J."/>
            <person name="Gasser R.B."/>
        </authorList>
    </citation>
    <scope>NUCLEOTIDE SEQUENCE</scope>
</reference>
<dbReference type="RefSeq" id="XP_051075105.1">
    <property type="nucleotide sequence ID" value="XM_051208486.1"/>
</dbReference>
<accession>A0A922S764</accession>
<reference evidence="1" key="4">
    <citation type="journal article" date="2022" name="PLoS Pathog.">
        <title>Chromosome-level genome of Schistosoma haematobium underpins genome-wide explorations of molecular variation.</title>
        <authorList>
            <person name="Stroehlein A.J."/>
            <person name="Korhonen P.K."/>
            <person name="Lee V.V."/>
            <person name="Ralph S.A."/>
            <person name="Mentink-Kane M."/>
            <person name="You H."/>
            <person name="McManus D.P."/>
            <person name="Tchuente L.T."/>
            <person name="Stothard J.R."/>
            <person name="Kaur P."/>
            <person name="Dudchenko O."/>
            <person name="Aiden E.L."/>
            <person name="Yang B."/>
            <person name="Yang H."/>
            <person name="Emery A.M."/>
            <person name="Webster B.L."/>
            <person name="Brindley P.J."/>
            <person name="Rollinson D."/>
            <person name="Chang B.C.H."/>
            <person name="Gasser R.B."/>
            <person name="Young N.D."/>
        </authorList>
    </citation>
    <scope>NUCLEOTIDE SEQUENCE</scope>
</reference>
<evidence type="ECO:0000313" key="1">
    <source>
        <dbReference type="EMBL" id="KAH9596390.1"/>
    </source>
</evidence>
<dbReference type="InterPro" id="IPR043128">
    <property type="entry name" value="Rev_trsase/Diguanyl_cyclase"/>
</dbReference>
<dbReference type="GeneID" id="75576565"/>
<protein>
    <recommendedName>
        <fullName evidence="3">Reverse transcriptase/retrotransposon-derived protein RNase H-like domain-containing protein</fullName>
    </recommendedName>
</protein>
<dbReference type="InterPro" id="IPR043502">
    <property type="entry name" value="DNA/RNA_pol_sf"/>
</dbReference>
<organism evidence="1 2">
    <name type="scientific">Schistosoma haematobium</name>
    <name type="common">Blood fluke</name>
    <dbReference type="NCBI Taxonomy" id="6185"/>
    <lineage>
        <taxon>Eukaryota</taxon>
        <taxon>Metazoa</taxon>
        <taxon>Spiralia</taxon>
        <taxon>Lophotrochozoa</taxon>
        <taxon>Platyhelminthes</taxon>
        <taxon>Trematoda</taxon>
        <taxon>Digenea</taxon>
        <taxon>Strigeidida</taxon>
        <taxon>Schistosomatoidea</taxon>
        <taxon>Schistosomatidae</taxon>
        <taxon>Schistosoma</taxon>
    </lineage>
</organism>
<reference evidence="1" key="3">
    <citation type="submission" date="2021-06" db="EMBL/GenBank/DDBJ databases">
        <title>Chromosome-level genome assembly for S. haematobium.</title>
        <authorList>
            <person name="Stroehlein A.J."/>
        </authorList>
    </citation>
    <scope>NUCLEOTIDE SEQUENCE</scope>
</reference>
<reference evidence="1" key="2">
    <citation type="journal article" date="2019" name="Gigascience">
        <title>High-quality Schistosoma haematobium genome achieved by single-molecule and long-range sequencing.</title>
        <authorList>
            <person name="Stroehlein A.J."/>
            <person name="Korhonen P.K."/>
            <person name="Chong T.M."/>
            <person name="Lim Y.L."/>
            <person name="Chan K.G."/>
            <person name="Webster B."/>
            <person name="Rollinson D."/>
            <person name="Brindley P.J."/>
            <person name="Gasser R.B."/>
            <person name="Young N.D."/>
        </authorList>
    </citation>
    <scope>NUCLEOTIDE SEQUENCE</scope>
</reference>
<keyword evidence="2" id="KW-1185">Reference proteome</keyword>
<dbReference type="PANTHER" id="PTHR37984:SF5">
    <property type="entry name" value="PROTEIN NYNRIN-LIKE"/>
    <property type="match status" value="1"/>
</dbReference>
<dbReference type="EMBL" id="AMPZ03000001">
    <property type="protein sequence ID" value="KAH9596390.1"/>
    <property type="molecule type" value="Genomic_DNA"/>
</dbReference>
<dbReference type="KEGG" id="shx:MS3_00000916"/>
<name>A0A922S764_SCHHA</name>
<dbReference type="PANTHER" id="PTHR37984">
    <property type="entry name" value="PROTEIN CBG26694"/>
    <property type="match status" value="1"/>
</dbReference>
<dbReference type="InterPro" id="IPR050951">
    <property type="entry name" value="Retrovirus_Pol_polyprotein"/>
</dbReference>
<dbReference type="SUPFAM" id="SSF56672">
    <property type="entry name" value="DNA/RNA polymerases"/>
    <property type="match status" value="1"/>
</dbReference>
<dbReference type="AlphaFoldDB" id="A0A922S764"/>
<dbReference type="CTD" id="75576565"/>
<gene>
    <name evidence="1" type="ORF">MS3_00000916</name>
</gene>
<dbReference type="Proteomes" id="UP000471633">
    <property type="component" value="Unassembled WGS sequence"/>
</dbReference>
<evidence type="ECO:0000313" key="2">
    <source>
        <dbReference type="Proteomes" id="UP000471633"/>
    </source>
</evidence>
<sequence>MSNVVSGLKIAKVGRDDLILIIHGSYKVSHGQRLVALLRRLIEKNVTLNQNKSSFCVSSFECLGYLVDGNGFKPDMKRLAPLTNEPSVEHLTELCSLVGSPQHCSRFISGFCCCANCLLQILTSSSFKCGEEQKSCPRCLLTSLQSDGVIQTRSPSVNSVLITDASSVGYGVV</sequence>
<proteinExistence type="predicted"/>
<comment type="caution">
    <text evidence="1">The sequence shown here is derived from an EMBL/GenBank/DDBJ whole genome shotgun (WGS) entry which is preliminary data.</text>
</comment>
<dbReference type="Gene3D" id="3.30.70.270">
    <property type="match status" value="1"/>
</dbReference>
<evidence type="ECO:0008006" key="3">
    <source>
        <dbReference type="Google" id="ProtNLM"/>
    </source>
</evidence>